<proteinExistence type="predicted"/>
<accession>A0A9X1TBS0</accession>
<evidence type="ECO:0000313" key="1">
    <source>
        <dbReference type="EMBL" id="MCE7028303.1"/>
    </source>
</evidence>
<sequence>MKKRAASKWEYTPGEWTIRPDALAFPARLLECAGMDTTDKTPGAPAGTADILARAKAAAETLNDALREAARRDVALSIAIVSEPLTPDGPGPEVNVVELGHRAHQEGLRPEDLSSANDD</sequence>
<comment type="caution">
    <text evidence="1">The sequence shown here is derived from an EMBL/GenBank/DDBJ whole genome shotgun (WGS) entry which is preliminary data.</text>
</comment>
<dbReference type="EMBL" id="JAJUWU010000008">
    <property type="protein sequence ID" value="MCE7028303.1"/>
    <property type="molecule type" value="Genomic_DNA"/>
</dbReference>
<protein>
    <submittedName>
        <fullName evidence="1">Uncharacterized protein</fullName>
    </submittedName>
</protein>
<keyword evidence="2" id="KW-1185">Reference proteome</keyword>
<dbReference type="AlphaFoldDB" id="A0A9X1TBS0"/>
<organism evidence="1 2">
    <name type="scientific">Jiella avicenniae</name>
    <dbReference type="NCBI Taxonomy" id="2907202"/>
    <lineage>
        <taxon>Bacteria</taxon>
        <taxon>Pseudomonadati</taxon>
        <taxon>Pseudomonadota</taxon>
        <taxon>Alphaproteobacteria</taxon>
        <taxon>Hyphomicrobiales</taxon>
        <taxon>Aurantimonadaceae</taxon>
        <taxon>Jiella</taxon>
    </lineage>
</organism>
<dbReference type="Proteomes" id="UP001139035">
    <property type="component" value="Unassembled WGS sequence"/>
</dbReference>
<reference evidence="1" key="1">
    <citation type="submission" date="2022-01" db="EMBL/GenBank/DDBJ databases">
        <title>Jiella avicenniae sp. nov., a novel endophytic bacterium isolated from bark of Avicennia marina.</title>
        <authorList>
            <person name="Tuo L."/>
        </authorList>
    </citation>
    <scope>NUCLEOTIDE SEQUENCE</scope>
    <source>
        <strain evidence="1">CBK1P-4</strain>
    </source>
</reference>
<evidence type="ECO:0000313" key="2">
    <source>
        <dbReference type="Proteomes" id="UP001139035"/>
    </source>
</evidence>
<gene>
    <name evidence="1" type="ORF">LZD57_09910</name>
</gene>
<dbReference type="RefSeq" id="WP_233719453.1">
    <property type="nucleotide sequence ID" value="NZ_JAJUWU010000008.1"/>
</dbReference>
<name>A0A9X1TBS0_9HYPH</name>